<accession>D2NP21</accession>
<evidence type="ECO:0000256" key="2">
    <source>
        <dbReference type="RuleBase" id="RU003750"/>
    </source>
</evidence>
<dbReference type="PROSITE" id="PS00379">
    <property type="entry name" value="CDP_ALCOHOL_P_TRANSF"/>
    <property type="match status" value="1"/>
</dbReference>
<dbReference type="HOGENOM" id="CLU_090560_0_0_11"/>
<feature type="transmembrane region" description="Helical" evidence="3">
    <location>
        <begin position="55"/>
        <end position="86"/>
    </location>
</feature>
<evidence type="ECO:0000313" key="5">
    <source>
        <dbReference type="Proteomes" id="UP000001883"/>
    </source>
</evidence>
<protein>
    <submittedName>
        <fullName evidence="4">Phosphatidylserine synthase</fullName>
    </submittedName>
</protein>
<feature type="transmembrane region" description="Helical" evidence="3">
    <location>
        <begin position="92"/>
        <end position="108"/>
    </location>
</feature>
<dbReference type="AlphaFoldDB" id="D2NP21"/>
<dbReference type="eggNOG" id="COG0558">
    <property type="taxonomic scope" value="Bacteria"/>
</dbReference>
<name>D2NP21_ROTMD</name>
<dbReference type="EMBL" id="AP011540">
    <property type="protein sequence ID" value="BAI65389.1"/>
    <property type="molecule type" value="Genomic_DNA"/>
</dbReference>
<keyword evidence="3" id="KW-0472">Membrane</keyword>
<dbReference type="KEGG" id="rmu:RMDY18_15570"/>
<dbReference type="GO" id="GO:0008654">
    <property type="term" value="P:phospholipid biosynthetic process"/>
    <property type="evidence" value="ECO:0007669"/>
    <property type="project" value="InterPro"/>
</dbReference>
<dbReference type="GO" id="GO:0016780">
    <property type="term" value="F:phosphotransferase activity, for other substituted phosphate groups"/>
    <property type="evidence" value="ECO:0007669"/>
    <property type="project" value="InterPro"/>
</dbReference>
<keyword evidence="3" id="KW-1133">Transmembrane helix</keyword>
<dbReference type="Proteomes" id="UP000001883">
    <property type="component" value="Chromosome"/>
</dbReference>
<organism evidence="4 5">
    <name type="scientific">Rothia mucilaginosa (strain DY-18)</name>
    <name type="common">Stomatococcus mucilaginosus</name>
    <dbReference type="NCBI Taxonomy" id="680646"/>
    <lineage>
        <taxon>Bacteria</taxon>
        <taxon>Bacillati</taxon>
        <taxon>Actinomycetota</taxon>
        <taxon>Actinomycetes</taxon>
        <taxon>Micrococcales</taxon>
        <taxon>Micrococcaceae</taxon>
        <taxon>Rothia</taxon>
    </lineage>
</organism>
<keyword evidence="3" id="KW-0812">Transmembrane</keyword>
<gene>
    <name evidence="4" type="ordered locus">RMDY18_15570</name>
</gene>
<evidence type="ECO:0000256" key="3">
    <source>
        <dbReference type="SAM" id="Phobius"/>
    </source>
</evidence>
<keyword evidence="1 2" id="KW-0808">Transferase</keyword>
<reference evidence="5" key="1">
    <citation type="submission" date="2009-07" db="EMBL/GenBank/DDBJ databases">
        <title>Complete genome sequence of Rothia mucilaginosa DJ.</title>
        <authorList>
            <person name="Yamane K."/>
            <person name="Nambu T."/>
            <person name="Mashimo C."/>
            <person name="Sugimori C."/>
            <person name="Yamanaka T."/>
            <person name="Leung K."/>
            <person name="Fukushima H."/>
        </authorList>
    </citation>
    <scope>NUCLEOTIDE SEQUENCE [LARGE SCALE GENOMIC DNA]</scope>
    <source>
        <strain evidence="5">DY-18</strain>
    </source>
</reference>
<dbReference type="InterPro" id="IPR000462">
    <property type="entry name" value="CDP-OH_P_trans"/>
</dbReference>
<sequence length="264" mass="27758">MCMSTSEAPHAPNSAPASGFSAKFSHTLRSLEAAQKPGIGVPAYTRWVNRRVARYFAAAAVALGITPNGVTAISAACSAAGIIVLITCPPSVGVGICVALLFALGYGLDSADGQVARVTGASSPAGEWLDHVVDSIRVPSVHMATLLSFLLYPAHYSFTGSSAFNGWIIAMPMIFTALTAGHFMSQILAEQLRNNRKTAAPPTGGPLRSFINLHMDAGTLCWIYIFVGFGPVFVIVYALLLLANAATVLLSMRRKYVSLATPAE</sequence>
<dbReference type="GO" id="GO:0016020">
    <property type="term" value="C:membrane"/>
    <property type="evidence" value="ECO:0007669"/>
    <property type="project" value="InterPro"/>
</dbReference>
<evidence type="ECO:0000313" key="4">
    <source>
        <dbReference type="EMBL" id="BAI65389.1"/>
    </source>
</evidence>
<feature type="transmembrane region" description="Helical" evidence="3">
    <location>
        <begin position="164"/>
        <end position="189"/>
    </location>
</feature>
<keyword evidence="5" id="KW-1185">Reference proteome</keyword>
<evidence type="ECO:0000256" key="1">
    <source>
        <dbReference type="ARBA" id="ARBA00022679"/>
    </source>
</evidence>
<dbReference type="Gene3D" id="1.20.120.1760">
    <property type="match status" value="1"/>
</dbReference>
<comment type="similarity">
    <text evidence="2">Belongs to the CDP-alcohol phosphatidyltransferase class-I family.</text>
</comment>
<reference evidence="4 5" key="2">
    <citation type="journal article" date="2010" name="J Osaka Dent Univ">
        <title>Isolation and identification of Rothia mucilaginosa from persistent apical periodontitis lesions.</title>
        <authorList>
            <person name="Yamane K."/>
            <person name="Yoshida M."/>
            <person name="Fujihira T."/>
            <person name="Baba T."/>
            <person name="Tsuji N."/>
            <person name="Hayashi H."/>
            <person name="Sugimori C."/>
            <person name="Yamanaka T."/>
            <person name="Mashimo C."/>
            <person name="Nambu T."/>
            <person name="Kawai H."/>
            <person name="Fukushima H."/>
        </authorList>
    </citation>
    <scope>NUCLEOTIDE SEQUENCE [LARGE SCALE GENOMIC DNA]</scope>
    <source>
        <strain evidence="4 5">DY-18</strain>
    </source>
</reference>
<dbReference type="Pfam" id="PF01066">
    <property type="entry name" value="CDP-OH_P_transf"/>
    <property type="match status" value="1"/>
</dbReference>
<feature type="transmembrane region" description="Helical" evidence="3">
    <location>
        <begin position="233"/>
        <end position="252"/>
    </location>
</feature>
<reference evidence="4 5" key="3">
    <citation type="journal article" date="2010" name="Sequencing">
        <title>Complete Genome Sequence of Rothia mucilaginosa DY-18: A Clinical Isolate with Dense Meshwork-Like Structures from a Persistent Apical Periodontitis Lesion.</title>
        <authorList>
            <person name="Yamane K."/>
            <person name="Nambu T."/>
            <person name="Yamanaka T."/>
            <person name="Mashimo C."/>
            <person name="Sugimori C."/>
            <person name="Leung K.-P."/>
            <person name="Fukushima H."/>
        </authorList>
    </citation>
    <scope>NUCLEOTIDE SEQUENCE [LARGE SCALE GENOMIC DNA]</scope>
    <source>
        <strain evidence="4 5">DY-18</strain>
    </source>
</reference>
<dbReference type="InterPro" id="IPR043130">
    <property type="entry name" value="CDP-OH_PTrfase_TM_dom"/>
</dbReference>
<dbReference type="InterPro" id="IPR048254">
    <property type="entry name" value="CDP_ALCOHOL_P_TRANSF_CS"/>
</dbReference>
<dbReference type="STRING" id="680646.RMDY18_15570"/>
<proteinExistence type="inferred from homology"/>